<organism evidence="1 2">
    <name type="scientific">Xiphophorus maculatus</name>
    <name type="common">Southern platyfish</name>
    <name type="synonym">Platypoecilus maculatus</name>
    <dbReference type="NCBI Taxonomy" id="8083"/>
    <lineage>
        <taxon>Eukaryota</taxon>
        <taxon>Metazoa</taxon>
        <taxon>Chordata</taxon>
        <taxon>Craniata</taxon>
        <taxon>Vertebrata</taxon>
        <taxon>Euteleostomi</taxon>
        <taxon>Actinopterygii</taxon>
        <taxon>Neopterygii</taxon>
        <taxon>Teleostei</taxon>
        <taxon>Neoteleostei</taxon>
        <taxon>Acanthomorphata</taxon>
        <taxon>Ovalentaria</taxon>
        <taxon>Atherinomorphae</taxon>
        <taxon>Cyprinodontiformes</taxon>
        <taxon>Poeciliidae</taxon>
        <taxon>Poeciliinae</taxon>
        <taxon>Xiphophorus</taxon>
    </lineage>
</organism>
<dbReference type="InParanoid" id="A0A3B5Q5F7"/>
<dbReference type="AlphaFoldDB" id="A0A3B5Q5F7"/>
<protein>
    <submittedName>
        <fullName evidence="1">Uncharacterized protein</fullName>
    </submittedName>
</protein>
<accession>A0A3B5Q5F7</accession>
<reference evidence="1" key="3">
    <citation type="submission" date="2025-08" db="UniProtKB">
        <authorList>
            <consortium name="Ensembl"/>
        </authorList>
    </citation>
    <scope>IDENTIFICATION</scope>
    <source>
        <strain evidence="1">JP 163 A</strain>
    </source>
</reference>
<sequence>SNLTTLLKTFWCAWPCGMSRSGTVCGENGYCHEATYKPSCSHAISPASPQVVHSRAVHDAGPQMCYCHCWRCTCIGYTSNSDHNIKPNEMHRGLVFFLFFF</sequence>
<dbReference type="Proteomes" id="UP000002852">
    <property type="component" value="Unassembled WGS sequence"/>
</dbReference>
<keyword evidence="2" id="KW-1185">Reference proteome</keyword>
<name>A0A3B5Q5F7_XIPMA</name>
<proteinExistence type="predicted"/>
<dbReference type="Ensembl" id="ENSXMAT00000040319.1">
    <property type="protein sequence ID" value="ENSXMAP00000027053.1"/>
    <property type="gene ID" value="ENSXMAG00000024009.1"/>
</dbReference>
<reference evidence="2" key="1">
    <citation type="submission" date="2012-01" db="EMBL/GenBank/DDBJ databases">
        <authorList>
            <person name="Walter R."/>
            <person name="Schartl M."/>
            <person name="Warren W."/>
        </authorList>
    </citation>
    <scope>NUCLEOTIDE SEQUENCE [LARGE SCALE GENOMIC DNA]</scope>
    <source>
        <strain evidence="2">JP 163 A</strain>
    </source>
</reference>
<reference evidence="2" key="2">
    <citation type="journal article" date="2013" name="Nat. Genet.">
        <title>The genome of the platyfish, Xiphophorus maculatus, provides insights into evolutionary adaptation and several complex traits.</title>
        <authorList>
            <person name="Schartl M."/>
            <person name="Walter R.B."/>
            <person name="Shen Y."/>
            <person name="Garcia T."/>
            <person name="Catchen J."/>
            <person name="Amores A."/>
            <person name="Braasch I."/>
            <person name="Chalopin D."/>
            <person name="Volff J.N."/>
            <person name="Lesch K.P."/>
            <person name="Bisazza A."/>
            <person name="Minx P."/>
            <person name="Hillier L."/>
            <person name="Wilson R.K."/>
            <person name="Fuerstenberg S."/>
            <person name="Boore J."/>
            <person name="Searle S."/>
            <person name="Postlethwait J.H."/>
            <person name="Warren W.C."/>
        </authorList>
    </citation>
    <scope>NUCLEOTIDE SEQUENCE [LARGE SCALE GENOMIC DNA]</scope>
    <source>
        <strain evidence="2">JP 163 A</strain>
    </source>
</reference>
<reference evidence="1" key="4">
    <citation type="submission" date="2025-09" db="UniProtKB">
        <authorList>
            <consortium name="Ensembl"/>
        </authorList>
    </citation>
    <scope>IDENTIFICATION</scope>
    <source>
        <strain evidence="1">JP 163 A</strain>
    </source>
</reference>
<evidence type="ECO:0000313" key="1">
    <source>
        <dbReference type="Ensembl" id="ENSXMAP00000027053.1"/>
    </source>
</evidence>
<evidence type="ECO:0000313" key="2">
    <source>
        <dbReference type="Proteomes" id="UP000002852"/>
    </source>
</evidence>